<keyword evidence="5" id="KW-0133">Cell shape</keyword>
<comment type="subcellular location">
    <subcellularLocation>
        <location evidence="1">Membrane</location>
        <topology evidence="1">Multi-pass membrane protein</topology>
    </subcellularLocation>
</comment>
<sequence>MDSRNAGQPVKRKKRYVRTKELERRRAMREQEVRNQAAAGDNVRPLRPEDFQSRPSSGNMGGTTQRSRNEGTGRAYDSRYRPRYEQQSRLRREEESAPRSTPTRRPAGPDPSRPSQKAERSAATAAKRPPKKRKRYKRVPKEKAGAVAFTLPQRQESDFTLIASIILLSFIGIVMVTSSSYYSAYNKFGDSFHFFRRQIMWLGIGVVAMVVASKFPLAAFKKLAFPAYILANICLVLVLLVGSEKNGSQRWLGVGSLSFQPAELAKIAVALYMAYLVEKHGEDITSLKTFCKLLIVLMIPTILVFIENLSSAIIIAAMGVIIMFVGGVRLKHLFCIGIPIIAVGVFLVVLPKIPSDYLPEILQKFSEAYAYRAGRVWAWMDPWAYAQNEGYQIIQSLYAVGSGGIFGVGLGQSIQKLGFIPEAHNDIIFSIICEELGLFGAGVVLLLFFLLIWHGIKICIYAPNRFTSLVAAGLVGQVAIQVVLNVAVNTNTIPATGISLPFISYGGSSLLFLMASMGILLNISQYTRRNSAG</sequence>
<evidence type="ECO:0000256" key="1">
    <source>
        <dbReference type="ARBA" id="ARBA00004141"/>
    </source>
</evidence>
<evidence type="ECO:0000256" key="5">
    <source>
        <dbReference type="ARBA" id="ARBA00022960"/>
    </source>
</evidence>
<keyword evidence="20" id="KW-1185">Reference proteome</keyword>
<feature type="transmembrane region" description="Helical" evidence="18">
    <location>
        <begin position="332"/>
        <end position="350"/>
    </location>
</feature>
<dbReference type="GO" id="GO:0015648">
    <property type="term" value="F:lipid-linked peptidoglycan transporter activity"/>
    <property type="evidence" value="ECO:0007669"/>
    <property type="project" value="TreeGrafter"/>
</dbReference>
<evidence type="ECO:0000256" key="15">
    <source>
        <dbReference type="ARBA" id="ARBA00049902"/>
    </source>
</evidence>
<evidence type="ECO:0000256" key="3">
    <source>
        <dbReference type="ARBA" id="ARBA00022679"/>
    </source>
</evidence>
<dbReference type="GO" id="GO:0005886">
    <property type="term" value="C:plasma membrane"/>
    <property type="evidence" value="ECO:0007669"/>
    <property type="project" value="TreeGrafter"/>
</dbReference>
<feature type="transmembrane region" description="Helical" evidence="18">
    <location>
        <begin position="427"/>
        <end position="454"/>
    </location>
</feature>
<evidence type="ECO:0000256" key="14">
    <source>
        <dbReference type="ARBA" id="ARBA00044770"/>
    </source>
</evidence>
<feature type="region of interest" description="Disordered" evidence="17">
    <location>
        <begin position="1"/>
        <end position="139"/>
    </location>
</feature>
<dbReference type="GO" id="GO:0051301">
    <property type="term" value="P:cell division"/>
    <property type="evidence" value="ECO:0007669"/>
    <property type="project" value="InterPro"/>
</dbReference>
<keyword evidence="8 18" id="KW-0472">Membrane</keyword>
<dbReference type="RefSeq" id="WP_249289762.1">
    <property type="nucleotide sequence ID" value="NZ_JACRSQ010000013.1"/>
</dbReference>
<dbReference type="GO" id="GO:0032153">
    <property type="term" value="C:cell division site"/>
    <property type="evidence" value="ECO:0007669"/>
    <property type="project" value="TreeGrafter"/>
</dbReference>
<evidence type="ECO:0000256" key="6">
    <source>
        <dbReference type="ARBA" id="ARBA00022984"/>
    </source>
</evidence>
<evidence type="ECO:0000256" key="2">
    <source>
        <dbReference type="ARBA" id="ARBA00022676"/>
    </source>
</evidence>
<dbReference type="PANTHER" id="PTHR30474:SF2">
    <property type="entry name" value="PEPTIDOGLYCAN GLYCOSYLTRANSFERASE FTSW-RELATED"/>
    <property type="match status" value="1"/>
</dbReference>
<feature type="compositionally biased region" description="Basic and acidic residues" evidence="17">
    <location>
        <begin position="18"/>
        <end position="33"/>
    </location>
</feature>
<dbReference type="GO" id="GO:0008360">
    <property type="term" value="P:regulation of cell shape"/>
    <property type="evidence" value="ECO:0007669"/>
    <property type="project" value="UniProtKB-KW"/>
</dbReference>
<keyword evidence="4 18" id="KW-0812">Transmembrane</keyword>
<proteinExistence type="inferred from homology"/>
<comment type="catalytic activity">
    <reaction evidence="15">
        <text>[GlcNAc-(1-&gt;4)-Mur2Ac(oyl-L-Ala-gamma-D-Glu-L-Lys-D-Ala-D-Ala)](n)-di-trans,octa-cis-undecaprenyl diphosphate + beta-D-GlcNAc-(1-&gt;4)-Mur2Ac(oyl-L-Ala-gamma-D-Glu-L-Lys-D-Ala-D-Ala)-di-trans,octa-cis-undecaprenyl diphosphate = [GlcNAc-(1-&gt;4)-Mur2Ac(oyl-L-Ala-gamma-D-Glu-L-Lys-D-Ala-D-Ala)](n+1)-di-trans,octa-cis-undecaprenyl diphosphate + di-trans,octa-cis-undecaprenyl diphosphate + H(+)</text>
        <dbReference type="Rhea" id="RHEA:23708"/>
        <dbReference type="Rhea" id="RHEA-COMP:9602"/>
        <dbReference type="Rhea" id="RHEA-COMP:9603"/>
        <dbReference type="ChEBI" id="CHEBI:15378"/>
        <dbReference type="ChEBI" id="CHEBI:58405"/>
        <dbReference type="ChEBI" id="CHEBI:60033"/>
        <dbReference type="ChEBI" id="CHEBI:78435"/>
        <dbReference type="EC" id="2.4.99.28"/>
    </reaction>
</comment>
<feature type="compositionally biased region" description="Polar residues" evidence="17">
    <location>
        <begin position="53"/>
        <end position="66"/>
    </location>
</feature>
<feature type="transmembrane region" description="Helical" evidence="18">
    <location>
        <begin position="500"/>
        <end position="521"/>
    </location>
</feature>
<dbReference type="EMBL" id="JACRSQ010000013">
    <property type="protein sequence ID" value="MBC8543816.1"/>
    <property type="molecule type" value="Genomic_DNA"/>
</dbReference>
<feature type="transmembrane region" description="Helical" evidence="18">
    <location>
        <begin position="466"/>
        <end position="488"/>
    </location>
</feature>
<dbReference type="PANTHER" id="PTHR30474">
    <property type="entry name" value="CELL CYCLE PROTEIN"/>
    <property type="match status" value="1"/>
</dbReference>
<dbReference type="InterPro" id="IPR001182">
    <property type="entry name" value="FtsW/RodA"/>
</dbReference>
<feature type="transmembrane region" description="Helical" evidence="18">
    <location>
        <begin position="254"/>
        <end position="275"/>
    </location>
</feature>
<keyword evidence="6" id="KW-0573">Peptidoglycan synthesis</keyword>
<accession>A0A926I295</accession>
<dbReference type="GO" id="GO:0008955">
    <property type="term" value="F:peptidoglycan glycosyltransferase activity"/>
    <property type="evidence" value="ECO:0007669"/>
    <property type="project" value="UniProtKB-EC"/>
</dbReference>
<feature type="transmembrane region" description="Helical" evidence="18">
    <location>
        <begin position="295"/>
        <end position="325"/>
    </location>
</feature>
<evidence type="ECO:0000256" key="4">
    <source>
        <dbReference type="ARBA" id="ARBA00022692"/>
    </source>
</evidence>
<dbReference type="Proteomes" id="UP000657006">
    <property type="component" value="Unassembled WGS sequence"/>
</dbReference>
<gene>
    <name evidence="19" type="ORF">H8730_09680</name>
</gene>
<evidence type="ECO:0000256" key="11">
    <source>
        <dbReference type="ARBA" id="ARBA00038053"/>
    </source>
</evidence>
<organism evidence="19 20">
    <name type="scientific">Bianquea renquensis</name>
    <dbReference type="NCBI Taxonomy" id="2763661"/>
    <lineage>
        <taxon>Bacteria</taxon>
        <taxon>Bacillati</taxon>
        <taxon>Bacillota</taxon>
        <taxon>Clostridia</taxon>
        <taxon>Eubacteriales</taxon>
        <taxon>Bianqueaceae</taxon>
        <taxon>Bianquea</taxon>
    </lineage>
</organism>
<feature type="transmembrane region" description="Helical" evidence="18">
    <location>
        <begin position="159"/>
        <end position="178"/>
    </location>
</feature>
<feature type="compositionally biased region" description="Basic residues" evidence="17">
    <location>
        <begin position="128"/>
        <end position="138"/>
    </location>
</feature>
<dbReference type="Pfam" id="PF01098">
    <property type="entry name" value="FTSW_RODA_SPOVE"/>
    <property type="match status" value="1"/>
</dbReference>
<evidence type="ECO:0000256" key="13">
    <source>
        <dbReference type="ARBA" id="ARBA00041418"/>
    </source>
</evidence>
<feature type="transmembrane region" description="Helical" evidence="18">
    <location>
        <begin position="223"/>
        <end position="242"/>
    </location>
</feature>
<evidence type="ECO:0000256" key="17">
    <source>
        <dbReference type="SAM" id="MobiDB-lite"/>
    </source>
</evidence>
<dbReference type="EC" id="2.4.99.28" evidence="14"/>
<evidence type="ECO:0000256" key="18">
    <source>
        <dbReference type="SAM" id="Phobius"/>
    </source>
</evidence>
<dbReference type="AlphaFoldDB" id="A0A926I295"/>
<evidence type="ECO:0000256" key="9">
    <source>
        <dbReference type="ARBA" id="ARBA00032370"/>
    </source>
</evidence>
<dbReference type="GO" id="GO:0009252">
    <property type="term" value="P:peptidoglycan biosynthetic process"/>
    <property type="evidence" value="ECO:0007669"/>
    <property type="project" value="UniProtKB-KW"/>
</dbReference>
<evidence type="ECO:0000313" key="19">
    <source>
        <dbReference type="EMBL" id="MBC8543816.1"/>
    </source>
</evidence>
<evidence type="ECO:0000256" key="12">
    <source>
        <dbReference type="ARBA" id="ARBA00041185"/>
    </source>
</evidence>
<feature type="compositionally biased region" description="Basic and acidic residues" evidence="17">
    <location>
        <begin position="67"/>
        <end position="97"/>
    </location>
</feature>
<comment type="function">
    <text evidence="16">Peptidoglycan polymerase that is essential for cell division.</text>
</comment>
<protein>
    <recommendedName>
        <fullName evidence="12">Probable peptidoglycan glycosyltransferase FtsW</fullName>
        <ecNumber evidence="14">2.4.99.28</ecNumber>
    </recommendedName>
    <alternativeName>
        <fullName evidence="13">Cell division protein FtsW</fullName>
    </alternativeName>
    <alternativeName>
        <fullName evidence="10">Cell wall polymerase</fullName>
    </alternativeName>
    <alternativeName>
        <fullName evidence="9">Peptidoglycan polymerase</fullName>
    </alternativeName>
</protein>
<comment type="caution">
    <text evidence="19">The sequence shown here is derived from an EMBL/GenBank/DDBJ whole genome shotgun (WGS) entry which is preliminary data.</text>
</comment>
<evidence type="ECO:0000256" key="10">
    <source>
        <dbReference type="ARBA" id="ARBA00033270"/>
    </source>
</evidence>
<evidence type="ECO:0000256" key="7">
    <source>
        <dbReference type="ARBA" id="ARBA00022989"/>
    </source>
</evidence>
<name>A0A926I295_9FIRM</name>
<feature type="transmembrane region" description="Helical" evidence="18">
    <location>
        <begin position="199"/>
        <end position="217"/>
    </location>
</feature>
<evidence type="ECO:0000256" key="16">
    <source>
        <dbReference type="ARBA" id="ARBA00049966"/>
    </source>
</evidence>
<keyword evidence="3" id="KW-0808">Transferase</keyword>
<evidence type="ECO:0000313" key="20">
    <source>
        <dbReference type="Proteomes" id="UP000657006"/>
    </source>
</evidence>
<evidence type="ECO:0000256" key="8">
    <source>
        <dbReference type="ARBA" id="ARBA00023136"/>
    </source>
</evidence>
<comment type="similarity">
    <text evidence="11">Belongs to the SEDS family. FtsW subfamily.</text>
</comment>
<reference evidence="19" key="1">
    <citation type="submission" date="2020-08" db="EMBL/GenBank/DDBJ databases">
        <title>Genome public.</title>
        <authorList>
            <person name="Liu C."/>
            <person name="Sun Q."/>
        </authorList>
    </citation>
    <scope>NUCLEOTIDE SEQUENCE</scope>
    <source>
        <strain evidence="19">NSJ-32</strain>
    </source>
</reference>
<keyword evidence="7 18" id="KW-1133">Transmembrane helix</keyword>
<keyword evidence="2" id="KW-0328">Glycosyltransferase</keyword>